<evidence type="ECO:0000313" key="3">
    <source>
        <dbReference type="Proteomes" id="UP000535415"/>
    </source>
</evidence>
<sequence length="137" mass="14446">MAPLTKMAIAGALSLGMMANAASAQQQSLRDVGYVTEGLIAVGIAYEISEVCNSISARTLRGLGYLNQLSNHAKDLGFSSGQIDAYRKDKAEKERLESVARQRLVTMGATPGNAASHCAVGRAEIAKESTIGYLLRG</sequence>
<dbReference type="RefSeq" id="WP_183528157.1">
    <property type="nucleotide sequence ID" value="NZ_JACIJM010000004.1"/>
</dbReference>
<evidence type="ECO:0000313" key="2">
    <source>
        <dbReference type="EMBL" id="MBB5722162.1"/>
    </source>
</evidence>
<keyword evidence="3" id="KW-1185">Reference proteome</keyword>
<dbReference type="InterPro" id="IPR020349">
    <property type="entry name" value="Uncharacterised_14.7kDa"/>
</dbReference>
<keyword evidence="1" id="KW-0732">Signal</keyword>
<gene>
    <name evidence="2" type="ORF">FHS72_001786</name>
</gene>
<reference evidence="2 3" key="1">
    <citation type="submission" date="2020-08" db="EMBL/GenBank/DDBJ databases">
        <title>Genomic Encyclopedia of Type Strains, Phase IV (KMG-IV): sequencing the most valuable type-strain genomes for metagenomic binning, comparative biology and taxonomic classification.</title>
        <authorList>
            <person name="Goeker M."/>
        </authorList>
    </citation>
    <scope>NUCLEOTIDE SEQUENCE [LARGE SCALE GENOMIC DNA]</scope>
    <source>
        <strain evidence="2 3">DSM 101064</strain>
    </source>
</reference>
<accession>A0A7W9BKU1</accession>
<protein>
    <recommendedName>
        <fullName evidence="4">DUF5333 domain-containing protein</fullName>
    </recommendedName>
</protein>
<dbReference type="Pfam" id="PF17267">
    <property type="entry name" value="DUF5333"/>
    <property type="match status" value="1"/>
</dbReference>
<comment type="caution">
    <text evidence="2">The sequence shown here is derived from an EMBL/GenBank/DDBJ whole genome shotgun (WGS) entry which is preliminary data.</text>
</comment>
<dbReference type="Proteomes" id="UP000535415">
    <property type="component" value="Unassembled WGS sequence"/>
</dbReference>
<proteinExistence type="predicted"/>
<name>A0A7W9BKU1_9RHOB</name>
<feature type="signal peptide" evidence="1">
    <location>
        <begin position="1"/>
        <end position="24"/>
    </location>
</feature>
<dbReference type="EMBL" id="JACIJM010000004">
    <property type="protein sequence ID" value="MBB5722162.1"/>
    <property type="molecule type" value="Genomic_DNA"/>
</dbReference>
<organism evidence="2 3">
    <name type="scientific">Yoonia ponticola</name>
    <dbReference type="NCBI Taxonomy" id="1524255"/>
    <lineage>
        <taxon>Bacteria</taxon>
        <taxon>Pseudomonadati</taxon>
        <taxon>Pseudomonadota</taxon>
        <taxon>Alphaproteobacteria</taxon>
        <taxon>Rhodobacterales</taxon>
        <taxon>Paracoccaceae</taxon>
        <taxon>Yoonia</taxon>
    </lineage>
</organism>
<feature type="chain" id="PRO_5031163610" description="DUF5333 domain-containing protein" evidence="1">
    <location>
        <begin position="25"/>
        <end position="137"/>
    </location>
</feature>
<evidence type="ECO:0000256" key="1">
    <source>
        <dbReference type="SAM" id="SignalP"/>
    </source>
</evidence>
<evidence type="ECO:0008006" key="4">
    <source>
        <dbReference type="Google" id="ProtNLM"/>
    </source>
</evidence>
<dbReference type="AlphaFoldDB" id="A0A7W9BKU1"/>